<protein>
    <submittedName>
        <fullName evidence="1">Uncharacterized protein</fullName>
    </submittedName>
</protein>
<proteinExistence type="predicted"/>
<reference evidence="1" key="1">
    <citation type="submission" date="2023-11" db="EMBL/GenBank/DDBJ databases">
        <authorList>
            <person name="Poullet M."/>
        </authorList>
    </citation>
    <scope>NUCLEOTIDE SEQUENCE</scope>
    <source>
        <strain evidence="1">E1834</strain>
    </source>
</reference>
<dbReference type="Proteomes" id="UP001497535">
    <property type="component" value="Unassembled WGS sequence"/>
</dbReference>
<gene>
    <name evidence="1" type="ORF">MENTE1834_LOCUS34124</name>
</gene>
<organism evidence="1 2">
    <name type="scientific">Meloidogyne enterolobii</name>
    <name type="common">Root-knot nematode worm</name>
    <name type="synonym">Meloidogyne mayaguensis</name>
    <dbReference type="NCBI Taxonomy" id="390850"/>
    <lineage>
        <taxon>Eukaryota</taxon>
        <taxon>Metazoa</taxon>
        <taxon>Ecdysozoa</taxon>
        <taxon>Nematoda</taxon>
        <taxon>Chromadorea</taxon>
        <taxon>Rhabditida</taxon>
        <taxon>Tylenchina</taxon>
        <taxon>Tylenchomorpha</taxon>
        <taxon>Tylenchoidea</taxon>
        <taxon>Meloidogynidae</taxon>
        <taxon>Meloidogyninae</taxon>
        <taxon>Meloidogyne</taxon>
    </lineage>
</organism>
<keyword evidence="2" id="KW-1185">Reference proteome</keyword>
<accession>A0ACB1A5B7</accession>
<evidence type="ECO:0000313" key="2">
    <source>
        <dbReference type="Proteomes" id="UP001497535"/>
    </source>
</evidence>
<evidence type="ECO:0000313" key="1">
    <source>
        <dbReference type="EMBL" id="CAK5086614.1"/>
    </source>
</evidence>
<name>A0ACB1A5B7_MELEN</name>
<comment type="caution">
    <text evidence="1">The sequence shown here is derived from an EMBL/GenBank/DDBJ whole genome shotgun (WGS) entry which is preliminary data.</text>
</comment>
<dbReference type="EMBL" id="CAVMJV010000061">
    <property type="protein sequence ID" value="CAK5086614.1"/>
    <property type="molecule type" value="Genomic_DNA"/>
</dbReference>
<sequence>MKYASLLIFIAILWAFVKTVSIRKSLAKRAEKDHTATEILNDGAESSVNPQIEKYKETLTKNDTVKNNEENKVFTKSEQNKEYYKKNKERLVEKSRKYRKQNKEMIKEKKRNYYKRNKKKYP</sequence>